<gene>
    <name evidence="1" type="ORF">A6769_24835</name>
</gene>
<reference evidence="2" key="1">
    <citation type="submission" date="2016-04" db="EMBL/GenBank/DDBJ databases">
        <authorList>
            <person name="Tabuchi Yagui T.R."/>
        </authorList>
    </citation>
    <scope>NUCLEOTIDE SEQUENCE [LARGE SCALE GENOMIC DNA]</scope>
</reference>
<protein>
    <recommendedName>
        <fullName evidence="3">DUF104 domain-containing protein</fullName>
    </recommendedName>
</protein>
<dbReference type="AlphaFoldDB" id="A0A367RDM4"/>
<evidence type="ECO:0000313" key="2">
    <source>
        <dbReference type="Proteomes" id="UP000252085"/>
    </source>
</evidence>
<organism evidence="1 2">
    <name type="scientific">Nostoc punctiforme NIES-2108</name>
    <dbReference type="NCBI Taxonomy" id="1356359"/>
    <lineage>
        <taxon>Bacteria</taxon>
        <taxon>Bacillati</taxon>
        <taxon>Cyanobacteriota</taxon>
        <taxon>Cyanophyceae</taxon>
        <taxon>Nostocales</taxon>
        <taxon>Nostocaceae</taxon>
        <taxon>Nostoc</taxon>
    </lineage>
</organism>
<comment type="caution">
    <text evidence="1">The sequence shown here is derived from an EMBL/GenBank/DDBJ whole genome shotgun (WGS) entry which is preliminary data.</text>
</comment>
<name>A0A367RDM4_NOSPU</name>
<evidence type="ECO:0008006" key="3">
    <source>
        <dbReference type="Google" id="ProtNLM"/>
    </source>
</evidence>
<dbReference type="EMBL" id="LXQE01000159">
    <property type="protein sequence ID" value="RCJ33664.1"/>
    <property type="molecule type" value="Genomic_DNA"/>
</dbReference>
<sequence length="84" mass="9482">MSKILTVTFDGSVLRPDIPPDLELNKHYVITIVSEDINSSETKVADVWDVLEDLTGTVDAPEDWASQHDHYLYGTPKRQPEINT</sequence>
<evidence type="ECO:0000313" key="1">
    <source>
        <dbReference type="EMBL" id="RCJ33664.1"/>
    </source>
</evidence>
<dbReference type="Proteomes" id="UP000252085">
    <property type="component" value="Unassembled WGS sequence"/>
</dbReference>
<accession>A0A367RDM4</accession>
<proteinExistence type="predicted"/>